<dbReference type="AlphaFoldDB" id="A0A7S1VNH6"/>
<organism evidence="2">
    <name type="scientific">Grammatophora oceanica</name>
    <dbReference type="NCBI Taxonomy" id="210454"/>
    <lineage>
        <taxon>Eukaryota</taxon>
        <taxon>Sar</taxon>
        <taxon>Stramenopiles</taxon>
        <taxon>Ochrophyta</taxon>
        <taxon>Bacillariophyta</taxon>
        <taxon>Fragilariophyceae</taxon>
        <taxon>Fragilariophycidae</taxon>
        <taxon>Rhabdonematales</taxon>
        <taxon>Grammatophoraceae</taxon>
        <taxon>Grammatophora</taxon>
    </lineage>
</organism>
<evidence type="ECO:0000256" key="1">
    <source>
        <dbReference type="SAM" id="MobiDB-lite"/>
    </source>
</evidence>
<dbReference type="EMBL" id="HBGK01046263">
    <property type="protein sequence ID" value="CAD9305965.1"/>
    <property type="molecule type" value="Transcribed_RNA"/>
</dbReference>
<feature type="region of interest" description="Disordered" evidence="1">
    <location>
        <begin position="60"/>
        <end position="108"/>
    </location>
</feature>
<reference evidence="2" key="1">
    <citation type="submission" date="2021-01" db="EMBL/GenBank/DDBJ databases">
        <authorList>
            <person name="Corre E."/>
            <person name="Pelletier E."/>
            <person name="Niang G."/>
            <person name="Scheremetjew M."/>
            <person name="Finn R."/>
            <person name="Kale V."/>
            <person name="Holt S."/>
            <person name="Cochrane G."/>
            <person name="Meng A."/>
            <person name="Brown T."/>
            <person name="Cohen L."/>
        </authorList>
    </citation>
    <scope>NUCLEOTIDE SEQUENCE</scope>
    <source>
        <strain evidence="2">CCMP 410</strain>
    </source>
</reference>
<evidence type="ECO:0000313" key="2">
    <source>
        <dbReference type="EMBL" id="CAD9305965.1"/>
    </source>
</evidence>
<proteinExistence type="predicted"/>
<feature type="compositionally biased region" description="Polar residues" evidence="1">
    <location>
        <begin position="84"/>
        <end position="93"/>
    </location>
</feature>
<sequence>MVWGPPQIVDSCRHRSKRDSILRVTKNYQYSFFFAIGVYRIPLDTLTGSNRMKGGVVNPLVGGGSGRREKKSWTPLSDPHSSPCGASTSATRTDPTKKKTYKTSIQSETKPSTRGRLFVLETCFSSVVAFCCSVDDGYRAWE</sequence>
<accession>A0A7S1VNH6</accession>
<gene>
    <name evidence="2" type="ORF">GOCE00092_LOCUS24299</name>
</gene>
<protein>
    <submittedName>
        <fullName evidence="2">Uncharacterized protein</fullName>
    </submittedName>
</protein>
<name>A0A7S1VNH6_9STRA</name>